<evidence type="ECO:0000256" key="1">
    <source>
        <dbReference type="SAM" id="Phobius"/>
    </source>
</evidence>
<keyword evidence="1" id="KW-1133">Transmembrane helix</keyword>
<dbReference type="Proteomes" id="UP000184603">
    <property type="component" value="Unassembled WGS sequence"/>
</dbReference>
<dbReference type="OrthoDB" id="5431700at2"/>
<keyword evidence="4" id="KW-1185">Reference proteome</keyword>
<evidence type="ECO:0000313" key="4">
    <source>
        <dbReference type="Proteomes" id="UP000184603"/>
    </source>
</evidence>
<dbReference type="STRING" id="1121416.SAMN02745220_01176"/>
<dbReference type="EMBL" id="FRFE01000004">
    <property type="protein sequence ID" value="SHO45682.1"/>
    <property type="molecule type" value="Genomic_DNA"/>
</dbReference>
<name>A0A1M7Y1N2_9BACT</name>
<evidence type="ECO:0000313" key="3">
    <source>
        <dbReference type="EMBL" id="SHO45682.1"/>
    </source>
</evidence>
<protein>
    <submittedName>
        <fullName evidence="3">PilX N-terminal</fullName>
    </submittedName>
</protein>
<feature type="transmembrane region" description="Helical" evidence="1">
    <location>
        <begin position="14"/>
        <end position="34"/>
    </location>
</feature>
<accession>A0A1M7Y1N2</accession>
<proteinExistence type="predicted"/>
<dbReference type="AlphaFoldDB" id="A0A1M7Y1N2"/>
<reference evidence="3 4" key="1">
    <citation type="submission" date="2016-12" db="EMBL/GenBank/DDBJ databases">
        <authorList>
            <person name="Song W.-J."/>
            <person name="Kurnit D.M."/>
        </authorList>
    </citation>
    <scope>NUCLEOTIDE SEQUENCE [LARGE SCALE GENOMIC DNA]</scope>
    <source>
        <strain evidence="3 4">DSM 18488</strain>
    </source>
</reference>
<feature type="domain" description="Type 4 fimbrial biogenesis protein PilX N-terminal" evidence="2">
    <location>
        <begin position="14"/>
        <end position="61"/>
    </location>
</feature>
<dbReference type="RefSeq" id="WP_073612520.1">
    <property type="nucleotide sequence ID" value="NZ_FRFE01000004.1"/>
</dbReference>
<dbReference type="InterPro" id="IPR025746">
    <property type="entry name" value="PilX_N_dom"/>
</dbReference>
<dbReference type="Pfam" id="PF14341">
    <property type="entry name" value="PilX_N"/>
    <property type="match status" value="1"/>
</dbReference>
<evidence type="ECO:0000259" key="2">
    <source>
        <dbReference type="Pfam" id="PF14341"/>
    </source>
</evidence>
<keyword evidence="1" id="KW-0472">Membrane</keyword>
<keyword evidence="1" id="KW-0812">Transmembrane</keyword>
<gene>
    <name evidence="3" type="ORF">SAMN02745220_01176</name>
</gene>
<organism evidence="3 4">
    <name type="scientific">Desulfopila aestuarii DSM 18488</name>
    <dbReference type="NCBI Taxonomy" id="1121416"/>
    <lineage>
        <taxon>Bacteria</taxon>
        <taxon>Pseudomonadati</taxon>
        <taxon>Thermodesulfobacteriota</taxon>
        <taxon>Desulfobulbia</taxon>
        <taxon>Desulfobulbales</taxon>
        <taxon>Desulfocapsaceae</taxon>
        <taxon>Desulfopila</taxon>
    </lineage>
</organism>
<sequence length="203" mass="21706">MNKKCHGRLIKDDGFVLVTALLVMLILTIIGITATTNTSLELRIAGNDKLHKQTFYTAEGGAILGAEILEQNLNCVTGFASSPINGNITINTLDMAFNSYGDADYSSKATIAQTIMDNAKADFVFPIAGAEQSFGYVVGETRMQPGGTLVMAAGYERKGKSAASGGVSLHYDVYSRHLGKDDSESIVLLGWRHLVGDESACVY</sequence>